<dbReference type="EMBL" id="BAAAON010000002">
    <property type="protein sequence ID" value="GAA2175729.1"/>
    <property type="molecule type" value="Genomic_DNA"/>
</dbReference>
<name>A0ABN3AXA2_9MICC</name>
<gene>
    <name evidence="1" type="ORF">GCM10009784_19310</name>
</gene>
<sequence length="106" mass="11707">MHVAHEVAHGLQCAGRRCNDDGDPLTENIQFRVGDDDCHLNQGIRDGVQARHLAVDPDDGLTSYRHPTNVPGYRLTPVYVYNRSAASGQVNAKIERPRFLLAALSD</sequence>
<dbReference type="Proteomes" id="UP001500974">
    <property type="component" value="Unassembled WGS sequence"/>
</dbReference>
<evidence type="ECO:0000313" key="2">
    <source>
        <dbReference type="Proteomes" id="UP001500974"/>
    </source>
</evidence>
<accession>A0ABN3AXA2</accession>
<reference evidence="1 2" key="1">
    <citation type="journal article" date="2019" name="Int. J. Syst. Evol. Microbiol.">
        <title>The Global Catalogue of Microorganisms (GCM) 10K type strain sequencing project: providing services to taxonomists for standard genome sequencing and annotation.</title>
        <authorList>
            <consortium name="The Broad Institute Genomics Platform"/>
            <consortium name="The Broad Institute Genome Sequencing Center for Infectious Disease"/>
            <person name="Wu L."/>
            <person name="Ma J."/>
        </authorList>
    </citation>
    <scope>NUCLEOTIDE SEQUENCE [LARGE SCALE GENOMIC DNA]</scope>
    <source>
        <strain evidence="1 2">JCM 14917</strain>
    </source>
</reference>
<keyword evidence="2" id="KW-1185">Reference proteome</keyword>
<proteinExistence type="predicted"/>
<organism evidence="1 2">
    <name type="scientific">Arthrobacter parietis</name>
    <dbReference type="NCBI Taxonomy" id="271434"/>
    <lineage>
        <taxon>Bacteria</taxon>
        <taxon>Bacillati</taxon>
        <taxon>Actinomycetota</taxon>
        <taxon>Actinomycetes</taxon>
        <taxon>Micrococcales</taxon>
        <taxon>Micrococcaceae</taxon>
        <taxon>Arthrobacter</taxon>
    </lineage>
</organism>
<protein>
    <submittedName>
        <fullName evidence="1">Uncharacterized protein</fullName>
    </submittedName>
</protein>
<comment type="caution">
    <text evidence="1">The sequence shown here is derived from an EMBL/GenBank/DDBJ whole genome shotgun (WGS) entry which is preliminary data.</text>
</comment>
<evidence type="ECO:0000313" key="1">
    <source>
        <dbReference type="EMBL" id="GAA2175729.1"/>
    </source>
</evidence>